<name>A0ABN7V8C5_GIGMA</name>
<feature type="non-terminal residue" evidence="1">
    <location>
        <position position="1"/>
    </location>
</feature>
<evidence type="ECO:0000313" key="1">
    <source>
        <dbReference type="EMBL" id="CAG8743341.1"/>
    </source>
</evidence>
<evidence type="ECO:0000313" key="2">
    <source>
        <dbReference type="Proteomes" id="UP000789901"/>
    </source>
</evidence>
<sequence>VENSLDKNFLIILRIAEQSKEATKGKDPKGIAEKNITKMKGYSISKDLEEYKVYWSGANPERRNDQE</sequence>
<proteinExistence type="predicted"/>
<gene>
    <name evidence="1" type="ORF">GMARGA_LOCUS15615</name>
</gene>
<keyword evidence="2" id="KW-1185">Reference proteome</keyword>
<organism evidence="1 2">
    <name type="scientific">Gigaspora margarita</name>
    <dbReference type="NCBI Taxonomy" id="4874"/>
    <lineage>
        <taxon>Eukaryota</taxon>
        <taxon>Fungi</taxon>
        <taxon>Fungi incertae sedis</taxon>
        <taxon>Mucoromycota</taxon>
        <taxon>Glomeromycotina</taxon>
        <taxon>Glomeromycetes</taxon>
        <taxon>Diversisporales</taxon>
        <taxon>Gigasporaceae</taxon>
        <taxon>Gigaspora</taxon>
    </lineage>
</organism>
<dbReference type="Proteomes" id="UP000789901">
    <property type="component" value="Unassembled WGS sequence"/>
</dbReference>
<dbReference type="EMBL" id="CAJVQB010010849">
    <property type="protein sequence ID" value="CAG8743341.1"/>
    <property type="molecule type" value="Genomic_DNA"/>
</dbReference>
<comment type="caution">
    <text evidence="1">The sequence shown here is derived from an EMBL/GenBank/DDBJ whole genome shotgun (WGS) entry which is preliminary data.</text>
</comment>
<reference evidence="1 2" key="1">
    <citation type="submission" date="2021-06" db="EMBL/GenBank/DDBJ databases">
        <authorList>
            <person name="Kallberg Y."/>
            <person name="Tangrot J."/>
            <person name="Rosling A."/>
        </authorList>
    </citation>
    <scope>NUCLEOTIDE SEQUENCE [LARGE SCALE GENOMIC DNA]</scope>
    <source>
        <strain evidence="1 2">120-4 pot B 10/14</strain>
    </source>
</reference>
<protein>
    <submittedName>
        <fullName evidence="1">9214_t:CDS:1</fullName>
    </submittedName>
</protein>
<accession>A0ABN7V8C5</accession>